<name>A0A0A9BE42_ARUDO</name>
<sequence>MDPIGQFLAADHGMHREVGVRGEEAI</sequence>
<evidence type="ECO:0000313" key="1">
    <source>
        <dbReference type="EMBL" id="JAD62234.1"/>
    </source>
</evidence>
<protein>
    <submittedName>
        <fullName evidence="1">Uncharacterized protein</fullName>
    </submittedName>
</protein>
<organism evidence="1">
    <name type="scientific">Arundo donax</name>
    <name type="common">Giant reed</name>
    <name type="synonym">Donax arundinaceus</name>
    <dbReference type="NCBI Taxonomy" id="35708"/>
    <lineage>
        <taxon>Eukaryota</taxon>
        <taxon>Viridiplantae</taxon>
        <taxon>Streptophyta</taxon>
        <taxon>Embryophyta</taxon>
        <taxon>Tracheophyta</taxon>
        <taxon>Spermatophyta</taxon>
        <taxon>Magnoliopsida</taxon>
        <taxon>Liliopsida</taxon>
        <taxon>Poales</taxon>
        <taxon>Poaceae</taxon>
        <taxon>PACMAD clade</taxon>
        <taxon>Arundinoideae</taxon>
        <taxon>Arundineae</taxon>
        <taxon>Arundo</taxon>
    </lineage>
</organism>
<proteinExistence type="predicted"/>
<accession>A0A0A9BE42</accession>
<reference evidence="1" key="1">
    <citation type="submission" date="2014-09" db="EMBL/GenBank/DDBJ databases">
        <authorList>
            <person name="Magalhaes I.L.F."/>
            <person name="Oliveira U."/>
            <person name="Santos F.R."/>
            <person name="Vidigal T.H.D.A."/>
            <person name="Brescovit A.D."/>
            <person name="Santos A.J."/>
        </authorList>
    </citation>
    <scope>NUCLEOTIDE SEQUENCE</scope>
    <source>
        <tissue evidence="1">Shoot tissue taken approximately 20 cm above the soil surface</tissue>
    </source>
</reference>
<dbReference type="AlphaFoldDB" id="A0A0A9BE42"/>
<reference evidence="1" key="2">
    <citation type="journal article" date="2015" name="Data Brief">
        <title>Shoot transcriptome of the giant reed, Arundo donax.</title>
        <authorList>
            <person name="Barrero R.A."/>
            <person name="Guerrero F.D."/>
            <person name="Moolhuijzen P."/>
            <person name="Goolsby J.A."/>
            <person name="Tidwell J."/>
            <person name="Bellgard S.E."/>
            <person name="Bellgard M.I."/>
        </authorList>
    </citation>
    <scope>NUCLEOTIDE SEQUENCE</scope>
    <source>
        <tissue evidence="1">Shoot tissue taken approximately 20 cm above the soil surface</tissue>
    </source>
</reference>
<dbReference type="EMBL" id="GBRH01235661">
    <property type="protein sequence ID" value="JAD62234.1"/>
    <property type="molecule type" value="Transcribed_RNA"/>
</dbReference>